<dbReference type="PROSITE" id="PS50006">
    <property type="entry name" value="FHA_DOMAIN"/>
    <property type="match status" value="1"/>
</dbReference>
<evidence type="ECO:0000256" key="3">
    <source>
        <dbReference type="ARBA" id="ARBA00022840"/>
    </source>
</evidence>
<dbReference type="InterPro" id="IPR000253">
    <property type="entry name" value="FHA_dom"/>
</dbReference>
<dbReference type="SMART" id="SM00382">
    <property type="entry name" value="AAA"/>
    <property type="match status" value="3"/>
</dbReference>
<reference evidence="8 9" key="1">
    <citation type="journal article" date="2010" name="Stand. Genomic Sci.">
        <title>Complete genome sequence of Cellulomonas flavigena type strain (134).</title>
        <authorList>
            <person name="Abt B."/>
            <person name="Foster B."/>
            <person name="Lapidus A."/>
            <person name="Clum A."/>
            <person name="Sun H."/>
            <person name="Pukall R."/>
            <person name="Lucas S."/>
            <person name="Glavina Del Rio T."/>
            <person name="Nolan M."/>
            <person name="Tice H."/>
            <person name="Cheng J.F."/>
            <person name="Pitluck S."/>
            <person name="Liolios K."/>
            <person name="Ivanova N."/>
            <person name="Mavromatis K."/>
            <person name="Ovchinnikova G."/>
            <person name="Pati A."/>
            <person name="Goodwin L."/>
            <person name="Chen A."/>
            <person name="Palaniappan K."/>
            <person name="Land M."/>
            <person name="Hauser L."/>
            <person name="Chang Y.J."/>
            <person name="Jeffries C.D."/>
            <person name="Rohde M."/>
            <person name="Goker M."/>
            <person name="Woyke T."/>
            <person name="Bristow J."/>
            <person name="Eisen J.A."/>
            <person name="Markowitz V."/>
            <person name="Hugenholtz P."/>
            <person name="Kyrpides N.C."/>
            <person name="Klenk H.P."/>
        </authorList>
    </citation>
    <scope>NUCLEOTIDE SEQUENCE [LARGE SCALE GENOMIC DNA]</scope>
    <source>
        <strain evidence="9">ATCC 482 / DSM 20109 / BCRC 11376 / JCM 18109 / NBRC 3775 / NCIMB 8073 / NRS 134</strain>
    </source>
</reference>
<dbReference type="PANTHER" id="PTHR22683:SF1">
    <property type="entry name" value="TYPE VII SECRETION SYSTEM PROTEIN ESSC"/>
    <property type="match status" value="1"/>
</dbReference>
<feature type="domain" description="FtsK" evidence="7">
    <location>
        <begin position="989"/>
        <end position="1182"/>
    </location>
</feature>
<keyword evidence="1" id="KW-0597">Phosphoprotein</keyword>
<evidence type="ECO:0000256" key="4">
    <source>
        <dbReference type="PROSITE-ProRule" id="PRU00289"/>
    </source>
</evidence>
<accession>D5UCK3</accession>
<organism evidence="8 9">
    <name type="scientific">Cellulomonas flavigena (strain ATCC 482 / DSM 20109 / BCRC 11376 / JCM 18109 / NBRC 3775 / NCIMB 8073 / NRS 134)</name>
    <dbReference type="NCBI Taxonomy" id="446466"/>
    <lineage>
        <taxon>Bacteria</taxon>
        <taxon>Bacillati</taxon>
        <taxon>Actinomycetota</taxon>
        <taxon>Actinomycetes</taxon>
        <taxon>Micrococcales</taxon>
        <taxon>Cellulomonadaceae</taxon>
        <taxon>Cellulomonas</taxon>
    </lineage>
</organism>
<dbReference type="eggNOG" id="COG1716">
    <property type="taxonomic scope" value="Bacteria"/>
</dbReference>
<dbReference type="Proteomes" id="UP000000849">
    <property type="component" value="Chromosome"/>
</dbReference>
<keyword evidence="9" id="KW-1185">Reference proteome</keyword>
<keyword evidence="3 4" id="KW-0067">ATP-binding</keyword>
<protein>
    <submittedName>
        <fullName evidence="8">FHA domain containing protein</fullName>
    </submittedName>
</protein>
<dbReference type="PROSITE" id="PS50901">
    <property type="entry name" value="FTSK"/>
    <property type="match status" value="2"/>
</dbReference>
<dbReference type="STRING" id="446466.Cfla_1419"/>
<dbReference type="SUPFAM" id="SSF52540">
    <property type="entry name" value="P-loop containing nucleoside triphosphate hydrolases"/>
    <property type="match status" value="2"/>
</dbReference>
<dbReference type="InterPro" id="IPR050206">
    <property type="entry name" value="FtsK/SpoIIIE/SftA"/>
</dbReference>
<dbReference type="Gene3D" id="3.40.50.300">
    <property type="entry name" value="P-loop containing nucleotide triphosphate hydrolases"/>
    <property type="match status" value="4"/>
</dbReference>
<dbReference type="InterPro" id="IPR008984">
    <property type="entry name" value="SMAD_FHA_dom_sf"/>
</dbReference>
<dbReference type="Pfam" id="PF16697">
    <property type="entry name" value="Yop-YscD_cpl"/>
    <property type="match status" value="1"/>
</dbReference>
<feature type="domain" description="FHA" evidence="6">
    <location>
        <begin position="126"/>
        <end position="174"/>
    </location>
</feature>
<dbReference type="RefSeq" id="WP_013116651.1">
    <property type="nucleotide sequence ID" value="NC_014151.1"/>
</dbReference>
<dbReference type="OrthoDB" id="9807790at2"/>
<evidence type="ECO:0000259" key="7">
    <source>
        <dbReference type="PROSITE" id="PS50901"/>
    </source>
</evidence>
<dbReference type="HOGENOM" id="CLU_003134_6_0_11"/>
<dbReference type="SUPFAM" id="SSF49879">
    <property type="entry name" value="SMAD/FHA domain"/>
    <property type="match status" value="1"/>
</dbReference>
<evidence type="ECO:0000313" key="9">
    <source>
        <dbReference type="Proteomes" id="UP000000849"/>
    </source>
</evidence>
<dbReference type="GO" id="GO:0005524">
    <property type="term" value="F:ATP binding"/>
    <property type="evidence" value="ECO:0007669"/>
    <property type="project" value="UniProtKB-UniRule"/>
</dbReference>
<dbReference type="KEGG" id="cfl:Cfla_1419"/>
<dbReference type="SMART" id="SM00240">
    <property type="entry name" value="FHA"/>
    <property type="match status" value="1"/>
</dbReference>
<evidence type="ECO:0000256" key="5">
    <source>
        <dbReference type="SAM" id="Coils"/>
    </source>
</evidence>
<keyword evidence="2 4" id="KW-0547">Nucleotide-binding</keyword>
<feature type="coiled-coil region" evidence="5">
    <location>
        <begin position="288"/>
        <end position="315"/>
    </location>
</feature>
<feature type="binding site" evidence="4">
    <location>
        <begin position="1006"/>
        <end position="1013"/>
    </location>
    <ligand>
        <name>ATP</name>
        <dbReference type="ChEBI" id="CHEBI:30616"/>
    </ligand>
</feature>
<dbReference type="Pfam" id="PF01580">
    <property type="entry name" value="FtsK_SpoIIIE"/>
    <property type="match status" value="2"/>
</dbReference>
<dbReference type="InterPro" id="IPR027417">
    <property type="entry name" value="P-loop_NTPase"/>
</dbReference>
<evidence type="ECO:0000259" key="6">
    <source>
        <dbReference type="PROSITE" id="PS50006"/>
    </source>
</evidence>
<dbReference type="GO" id="GO:0003677">
    <property type="term" value="F:DNA binding"/>
    <property type="evidence" value="ECO:0007669"/>
    <property type="project" value="InterPro"/>
</dbReference>
<evidence type="ECO:0000256" key="2">
    <source>
        <dbReference type="ARBA" id="ARBA00022741"/>
    </source>
</evidence>
<dbReference type="InterPro" id="IPR032030">
    <property type="entry name" value="YscD_cytoplasmic_dom"/>
</dbReference>
<dbReference type="Gene3D" id="2.60.200.20">
    <property type="match status" value="1"/>
</dbReference>
<dbReference type="PANTHER" id="PTHR22683">
    <property type="entry name" value="SPORULATION PROTEIN RELATED"/>
    <property type="match status" value="1"/>
</dbReference>
<name>D5UCK3_CELFN</name>
<sequence length="1468" mass="153821">MRTRLTYRRPVTDRVVDVDVVVTSDAAATVADVADALVRAEAAAGRVLGGTVTLALAPPDGSAARTLPRRAGLAEAGLRAGSTVGLTPARDEPAGTGVAPHDAYARLHVVSGPQAGLEVHLPRGTTTIGRGPHCDVRLTDPMVSTTHARVVVGDAVEVVDAGSSNGVVIGWGPVDRAVVGPRDYVVLGETILTLTRVRPADGSGDGAAVVAFNRSPRVVPVHPERTVEAPAPPEPARPGRFPFVALAAPVVMGAVLYALRPNATTLAFLALSPLLLVAGWVDRRFTERRRLKEEAAAFQASLEALEQDLAAGAEEERQVRLGELPSTAQAVRAARDLGPVLWARRPGEPAFLTLRVGVGTAASRTTVRLPARGRATPEHWALVEAVRDRFADVTGVPVEIGLRDVGALGVAGPREHVDDVARALVAQLVCLHAPSELVLTGIASSSSRDRWDWVKWLPHVASPHSPLPGPHLAADPVTSTAVVTALEELVAARRALGRHGETAEPAVLLLVEDDAQAERGRLVRLAEDGPDVGVHVLWCAAHVESLPAACRAFLVVDEAGVRVGRTRDGRWDGVECERLDVPAATDLARRLAAVVDDGSPVVDESDLPRSVGQLGLLGPQVADDPAAVVERWHETGSVVARTGTPVRRRGDAGLRAVVGQGSGGQFVLDLRAQGPHALVGGTTGSGKSEFLQSWVLGLATAHSPDRVTFLFVDYKGGAAFGDCVELPHAVGLVTDLSPHLVRRALVSLRAELRRREHLLQRKGVKDLLTLERTGDPQTPPSLVIVVDEFAALVADVPEFVDGVVDVAQRGRSLGLHLVLATQRPAGVIKDNLRANTNLRVALRMADEADSVDVLGTPLAAGFDPGVPGRGAVRTGPGRIALFQAGYAGGRSSATPPRAAVALESLEFGPGEPWDLPAPVDAVDLDDDGPTDLARTVRTVRAAARAAAIQPPRRPWLPELAPVQALEEIADPARPGVVLGVVDRPARQEQHAWVWDADTEGSIVVLGTSGSGKSTALRTLAVSAALGTLGAGGPVQVHGLDLGSGGLAMLEDLPVVGSVVEGSDTERLQRLLRTLRAALDERATRYAAVRAGTLTEYRALSGRTDEPRLLLLIDGLGAFREAHEADAGRTGAWSVLQRLVAEGRPLGVHVAMSAERPGALPTSLAGSVARRLVLRQADEGAYAVLDVPPDVLGPEAPPGRGVFAGEGDELQVAVPGGRTAPAEQAVAISAVAERLRAAGVPPTPPVRRLPTLVAAASLPATVDGLPVLGVADDTLAPCGFAPRGTFLLAGMPGSGRTTALVALGDALRRAMPSASLYYVGARRSPVRERVDWTGCAATPDEIAALARDLLPRLTAAPEDDVPVVLVVEAIADLLGGPAEQALTDAVRAARRNDHFVLAESETSTWGSSWPLVAEVRNGRRGLVLQPDHMDGDALFRTTFPRMGRAEFPPGRGVLVEQGRLRRVQLPVSD</sequence>
<feature type="domain" description="FtsK" evidence="7">
    <location>
        <begin position="663"/>
        <end position="851"/>
    </location>
</feature>
<dbReference type="InterPro" id="IPR003593">
    <property type="entry name" value="AAA+_ATPase"/>
</dbReference>
<keyword evidence="5" id="KW-0175">Coiled coil</keyword>
<dbReference type="eggNOG" id="COG1674">
    <property type="taxonomic scope" value="Bacteria"/>
</dbReference>
<evidence type="ECO:0000256" key="1">
    <source>
        <dbReference type="ARBA" id="ARBA00022553"/>
    </source>
</evidence>
<proteinExistence type="predicted"/>
<dbReference type="CDD" id="cd00060">
    <property type="entry name" value="FHA"/>
    <property type="match status" value="1"/>
</dbReference>
<gene>
    <name evidence="8" type="ordered locus">Cfla_1419</name>
</gene>
<feature type="binding site" evidence="4">
    <location>
        <begin position="681"/>
        <end position="688"/>
    </location>
    <ligand>
        <name>ATP</name>
        <dbReference type="ChEBI" id="CHEBI:30616"/>
    </ligand>
</feature>
<dbReference type="InterPro" id="IPR002543">
    <property type="entry name" value="FtsK_dom"/>
</dbReference>
<dbReference type="EMBL" id="CP001964">
    <property type="protein sequence ID" value="ADG74317.1"/>
    <property type="molecule type" value="Genomic_DNA"/>
</dbReference>
<evidence type="ECO:0000313" key="8">
    <source>
        <dbReference type="EMBL" id="ADG74317.1"/>
    </source>
</evidence>